<keyword evidence="11" id="KW-1185">Reference proteome</keyword>
<keyword evidence="8" id="KW-0175">Coiled coil</keyword>
<keyword evidence="2" id="KW-0805">Transcription regulation</keyword>
<dbReference type="PANTHER" id="PTHR42756:SF1">
    <property type="entry name" value="TRANSCRIPTIONAL REPRESSOR OF EMRAB OPERON"/>
    <property type="match status" value="1"/>
</dbReference>
<evidence type="ECO:0000256" key="3">
    <source>
        <dbReference type="ARBA" id="ARBA00023125"/>
    </source>
</evidence>
<dbReference type="PANTHER" id="PTHR42756">
    <property type="entry name" value="TRANSCRIPTIONAL REGULATOR, MARR"/>
    <property type="match status" value="1"/>
</dbReference>
<feature type="domain" description="HTH marR-type" evidence="9">
    <location>
        <begin position="8"/>
        <end position="138"/>
    </location>
</feature>
<keyword evidence="3" id="KW-0238">DNA-binding</keyword>
<dbReference type="RefSeq" id="WP_035662754.1">
    <property type="nucleotide sequence ID" value="NZ_BAUV01000005.1"/>
</dbReference>
<reference evidence="10 11" key="1">
    <citation type="journal article" date="2014" name="Genome Announc.">
        <title>Draft Genome Sequences of Three Alkaliphilic Bacillus Strains, Bacillus wakoensis JCM 9140T, Bacillus akibai JCM 9157T, and Bacillus hemicellulosilyticus JCM 9152T.</title>
        <authorList>
            <person name="Yuki M."/>
            <person name="Oshima K."/>
            <person name="Suda W."/>
            <person name="Oshida Y."/>
            <person name="Kitamura K."/>
            <person name="Iida T."/>
            <person name="Hattori M."/>
            <person name="Ohkuma M."/>
        </authorList>
    </citation>
    <scope>NUCLEOTIDE SEQUENCE [LARGE SCALE GENOMIC DNA]</scope>
    <source>
        <strain evidence="10 11">JCM 9157</strain>
    </source>
</reference>
<dbReference type="InterPro" id="IPR000835">
    <property type="entry name" value="HTH_MarR-typ"/>
</dbReference>
<dbReference type="InterPro" id="IPR055166">
    <property type="entry name" value="Transc_reg_Sar_Rot_HTH"/>
</dbReference>
<proteinExistence type="inferred from homology"/>
<protein>
    <recommendedName>
        <fullName evidence="6">HTH-type transcriptional regulator SarZ</fullName>
    </recommendedName>
    <alternativeName>
        <fullName evidence="7">Staphylococcal accessory regulator Z</fullName>
    </alternativeName>
</protein>
<dbReference type="Proteomes" id="UP000018896">
    <property type="component" value="Unassembled WGS sequence"/>
</dbReference>
<evidence type="ECO:0000256" key="5">
    <source>
        <dbReference type="ARBA" id="ARBA00046337"/>
    </source>
</evidence>
<feature type="coiled-coil region" evidence="8">
    <location>
        <begin position="109"/>
        <end position="150"/>
    </location>
</feature>
<evidence type="ECO:0000256" key="4">
    <source>
        <dbReference type="ARBA" id="ARBA00023163"/>
    </source>
</evidence>
<evidence type="ECO:0000256" key="8">
    <source>
        <dbReference type="SAM" id="Coils"/>
    </source>
</evidence>
<keyword evidence="4" id="KW-0804">Transcription</keyword>
<dbReference type="InterPro" id="IPR036390">
    <property type="entry name" value="WH_DNA-bd_sf"/>
</dbReference>
<sequence length="150" mass="17448">MDDFFTLENQLCFSIYETSSQFNKLYSKVLHSFGLTYPQYLALLALWEKNGLTVKELGERINLGTGTLTPMIKRMEANGWVKKERSTVDERRVSIFLQSKALEEKSAILEKIATEVNSCNIEYEEYEKLMNQLNLLHKKLKQQNESLSKN</sequence>
<evidence type="ECO:0000259" key="9">
    <source>
        <dbReference type="PROSITE" id="PS50995"/>
    </source>
</evidence>
<dbReference type="Gene3D" id="1.10.10.10">
    <property type="entry name" value="Winged helix-like DNA-binding domain superfamily/Winged helix DNA-binding domain"/>
    <property type="match status" value="1"/>
</dbReference>
<evidence type="ECO:0000256" key="2">
    <source>
        <dbReference type="ARBA" id="ARBA00023015"/>
    </source>
</evidence>
<dbReference type="STRING" id="1236973.JCM9157_1055"/>
<evidence type="ECO:0000256" key="6">
    <source>
        <dbReference type="ARBA" id="ARBA00047188"/>
    </source>
</evidence>
<dbReference type="Pfam" id="PF22381">
    <property type="entry name" value="Staph_reg_Sar_Rot"/>
    <property type="match status" value="1"/>
</dbReference>
<dbReference type="GO" id="GO:0003700">
    <property type="term" value="F:DNA-binding transcription factor activity"/>
    <property type="evidence" value="ECO:0007669"/>
    <property type="project" value="InterPro"/>
</dbReference>
<dbReference type="GO" id="GO:0005737">
    <property type="term" value="C:cytoplasm"/>
    <property type="evidence" value="ECO:0007669"/>
    <property type="project" value="UniProtKB-SubCell"/>
</dbReference>
<dbReference type="InterPro" id="IPR036388">
    <property type="entry name" value="WH-like_DNA-bd_sf"/>
</dbReference>
<evidence type="ECO:0000313" key="11">
    <source>
        <dbReference type="Proteomes" id="UP000018896"/>
    </source>
</evidence>
<comment type="caution">
    <text evidence="10">The sequence shown here is derived from an EMBL/GenBank/DDBJ whole genome shotgun (WGS) entry which is preliminary data.</text>
</comment>
<evidence type="ECO:0000256" key="7">
    <source>
        <dbReference type="ARBA" id="ARBA00047207"/>
    </source>
</evidence>
<accession>W4QPJ4</accession>
<dbReference type="EMBL" id="BAUV01000005">
    <property type="protein sequence ID" value="GAE34025.1"/>
    <property type="molecule type" value="Genomic_DNA"/>
</dbReference>
<dbReference type="OrthoDB" id="9806864at2"/>
<evidence type="ECO:0000256" key="1">
    <source>
        <dbReference type="ARBA" id="ARBA00004496"/>
    </source>
</evidence>
<dbReference type="SMART" id="SM00347">
    <property type="entry name" value="HTH_MARR"/>
    <property type="match status" value="1"/>
</dbReference>
<gene>
    <name evidence="10" type="ORF">JCM9157_1055</name>
</gene>
<comment type="similarity">
    <text evidence="5">Belongs to the SarZ family.</text>
</comment>
<dbReference type="PROSITE" id="PS50995">
    <property type="entry name" value="HTH_MARR_2"/>
    <property type="match status" value="1"/>
</dbReference>
<dbReference type="eggNOG" id="COG1846">
    <property type="taxonomic scope" value="Bacteria"/>
</dbReference>
<dbReference type="AlphaFoldDB" id="W4QPJ4"/>
<evidence type="ECO:0000313" key="10">
    <source>
        <dbReference type="EMBL" id="GAE34025.1"/>
    </source>
</evidence>
<dbReference type="SUPFAM" id="SSF46785">
    <property type="entry name" value="Winged helix' DNA-binding domain"/>
    <property type="match status" value="1"/>
</dbReference>
<comment type="subcellular location">
    <subcellularLocation>
        <location evidence="1">Cytoplasm</location>
    </subcellularLocation>
</comment>
<name>W4QPJ4_HALA3</name>
<organism evidence="10 11">
    <name type="scientific">Halalkalibacter akibai (strain ATCC 43226 / DSM 21942 / CIP 109018 / JCM 9157 / 1139)</name>
    <name type="common">Bacillus akibai</name>
    <dbReference type="NCBI Taxonomy" id="1236973"/>
    <lineage>
        <taxon>Bacteria</taxon>
        <taxon>Bacillati</taxon>
        <taxon>Bacillota</taxon>
        <taxon>Bacilli</taxon>
        <taxon>Bacillales</taxon>
        <taxon>Bacillaceae</taxon>
        <taxon>Halalkalibacter</taxon>
    </lineage>
</organism>
<dbReference type="GO" id="GO:0003677">
    <property type="term" value="F:DNA binding"/>
    <property type="evidence" value="ECO:0007669"/>
    <property type="project" value="UniProtKB-KW"/>
</dbReference>